<dbReference type="Gene3D" id="1.10.260.40">
    <property type="entry name" value="lambda repressor-like DNA-binding domains"/>
    <property type="match status" value="1"/>
</dbReference>
<dbReference type="Proteomes" id="UP001239257">
    <property type="component" value="Chromosome 1"/>
</dbReference>
<dbReference type="EMBL" id="CP118709">
    <property type="protein sequence ID" value="WGK80553.1"/>
    <property type="molecule type" value="Genomic_DNA"/>
</dbReference>
<accession>A0AAX3TZ87</accession>
<proteinExistence type="predicted"/>
<gene>
    <name evidence="2" type="ORF">PYE51_07685</name>
</gene>
<dbReference type="RefSeq" id="WP_176246981.1">
    <property type="nucleotide sequence ID" value="NZ_CP118709.1"/>
</dbReference>
<dbReference type="AlphaFoldDB" id="A0AAX3TZ87"/>
<dbReference type="InterPro" id="IPR010982">
    <property type="entry name" value="Lambda_DNA-bd_dom_sf"/>
</dbReference>
<evidence type="ECO:0000313" key="3">
    <source>
        <dbReference type="Proteomes" id="UP001239257"/>
    </source>
</evidence>
<dbReference type="GO" id="GO:0003677">
    <property type="term" value="F:DNA binding"/>
    <property type="evidence" value="ECO:0007669"/>
    <property type="project" value="InterPro"/>
</dbReference>
<sequence length="114" mass="12791">MVTAFGKFLRKLRVEQELVLREMAESLGISSAQLSAMELGKRTIQPTLAKKIVDIYGVASVEEVEQLIDVSQPAIKTDLTSGNDKQRETMIMFARAFDELSDEQLKSVQEIIMN</sequence>
<name>A0AAX3TZ87_9VIBR</name>
<dbReference type="SMART" id="SM00530">
    <property type="entry name" value="HTH_XRE"/>
    <property type="match status" value="1"/>
</dbReference>
<evidence type="ECO:0000259" key="1">
    <source>
        <dbReference type="PROSITE" id="PS50943"/>
    </source>
</evidence>
<evidence type="ECO:0000313" key="2">
    <source>
        <dbReference type="EMBL" id="WGK80553.1"/>
    </source>
</evidence>
<dbReference type="CDD" id="cd00093">
    <property type="entry name" value="HTH_XRE"/>
    <property type="match status" value="1"/>
</dbReference>
<dbReference type="Pfam" id="PF13560">
    <property type="entry name" value="HTH_31"/>
    <property type="match status" value="1"/>
</dbReference>
<dbReference type="SUPFAM" id="SSF47413">
    <property type="entry name" value="lambda repressor-like DNA-binding domains"/>
    <property type="match status" value="1"/>
</dbReference>
<reference evidence="2" key="1">
    <citation type="submission" date="2022-02" db="EMBL/GenBank/DDBJ databases">
        <title>Emergence and expansion in Europe of a Vibrio aestuarianus clonal complex pathogenic for oysters.</title>
        <authorList>
            <person name="Mesnil A."/>
            <person name="Travers M.-A."/>
        </authorList>
    </citation>
    <scope>NUCLEOTIDE SEQUENCE</scope>
    <source>
        <strain evidence="2">U29</strain>
    </source>
</reference>
<feature type="domain" description="HTH cro/C1-type" evidence="1">
    <location>
        <begin position="9"/>
        <end position="64"/>
    </location>
</feature>
<dbReference type="PROSITE" id="PS50943">
    <property type="entry name" value="HTH_CROC1"/>
    <property type="match status" value="1"/>
</dbReference>
<protein>
    <submittedName>
        <fullName evidence="2">Helix-turn-helix transcriptional regulator</fullName>
    </submittedName>
</protein>
<organism evidence="2 3">
    <name type="scientific">Vibrio aestuarianus</name>
    <dbReference type="NCBI Taxonomy" id="28171"/>
    <lineage>
        <taxon>Bacteria</taxon>
        <taxon>Pseudomonadati</taxon>
        <taxon>Pseudomonadota</taxon>
        <taxon>Gammaproteobacteria</taxon>
        <taxon>Vibrionales</taxon>
        <taxon>Vibrionaceae</taxon>
        <taxon>Vibrio</taxon>
    </lineage>
</organism>
<dbReference type="InterPro" id="IPR001387">
    <property type="entry name" value="Cro/C1-type_HTH"/>
</dbReference>